<dbReference type="InterPro" id="IPR037523">
    <property type="entry name" value="VOC_core"/>
</dbReference>
<protein>
    <recommendedName>
        <fullName evidence="1">VOC domain-containing protein</fullName>
    </recommendedName>
</protein>
<dbReference type="Gene3D" id="3.10.180.10">
    <property type="entry name" value="2,3-Dihydroxybiphenyl 1,2-Dioxygenase, domain 1"/>
    <property type="match status" value="1"/>
</dbReference>
<keyword evidence="3" id="KW-1185">Reference proteome</keyword>
<reference evidence="2 3" key="1">
    <citation type="submission" date="2015-07" db="EMBL/GenBank/DDBJ databases">
        <title>Comparative genomics of the Sigatoka disease complex on banana suggests a link between parallel evolutionary changes in Pseudocercospora fijiensis and Pseudocercospora eumusae and increased virulence on the banana host.</title>
        <authorList>
            <person name="Chang T.-C."/>
            <person name="Salvucci A."/>
            <person name="Crous P.W."/>
            <person name="Stergiopoulos I."/>
        </authorList>
    </citation>
    <scope>NUCLEOTIDE SEQUENCE [LARGE SCALE GENOMIC DNA]</scope>
    <source>
        <strain evidence="2 3">CBS 116634</strain>
    </source>
</reference>
<dbReference type="InterPro" id="IPR029068">
    <property type="entry name" value="Glyas_Bleomycin-R_OHBP_Dase"/>
</dbReference>
<name>A0A139IJZ8_9PEZI</name>
<dbReference type="EMBL" id="LFZO01000069">
    <property type="protein sequence ID" value="KXT14974.1"/>
    <property type="molecule type" value="Genomic_DNA"/>
</dbReference>
<dbReference type="SUPFAM" id="SSF54593">
    <property type="entry name" value="Glyoxalase/Bleomycin resistance protein/Dihydroxybiphenyl dioxygenase"/>
    <property type="match status" value="1"/>
</dbReference>
<sequence>MPLDHFCVIVPANKLEDLVSWLVTSNSLFGFKEIMRPLPHVVGLGEDRPYFWIWSDPSTEASEYQVKEWRKQHIAFTVESVEQVHGWHETALKAGGEDNGKPGPRPEYHPGYYGAFVRDPFLGINFEVVYREPGRKNIWATESTT</sequence>
<comment type="caution">
    <text evidence="2">The sequence shown here is derived from an EMBL/GenBank/DDBJ whole genome shotgun (WGS) entry which is preliminary data.</text>
</comment>
<organism evidence="2 3">
    <name type="scientific">Pseudocercospora musae</name>
    <dbReference type="NCBI Taxonomy" id="113226"/>
    <lineage>
        <taxon>Eukaryota</taxon>
        <taxon>Fungi</taxon>
        <taxon>Dikarya</taxon>
        <taxon>Ascomycota</taxon>
        <taxon>Pezizomycotina</taxon>
        <taxon>Dothideomycetes</taxon>
        <taxon>Dothideomycetidae</taxon>
        <taxon>Mycosphaerellales</taxon>
        <taxon>Mycosphaerellaceae</taxon>
        <taxon>Pseudocercospora</taxon>
    </lineage>
</organism>
<dbReference type="PANTHER" id="PTHR35006">
    <property type="entry name" value="GLYOXALASE FAMILY PROTEIN (AFU_ORTHOLOGUE AFUA_5G14830)"/>
    <property type="match status" value="1"/>
</dbReference>
<dbReference type="PANTHER" id="PTHR35006:SF2">
    <property type="entry name" value="GLYOXALASE FAMILY PROTEIN (AFU_ORTHOLOGUE AFUA_5G14830)"/>
    <property type="match status" value="1"/>
</dbReference>
<dbReference type="AlphaFoldDB" id="A0A139IJZ8"/>
<accession>A0A139IJZ8</accession>
<evidence type="ECO:0000313" key="3">
    <source>
        <dbReference type="Proteomes" id="UP000073492"/>
    </source>
</evidence>
<dbReference type="InterPro" id="IPR004360">
    <property type="entry name" value="Glyas_Fos-R_dOase_dom"/>
</dbReference>
<dbReference type="PROSITE" id="PS51819">
    <property type="entry name" value="VOC"/>
    <property type="match status" value="1"/>
</dbReference>
<dbReference type="Pfam" id="PF00903">
    <property type="entry name" value="Glyoxalase"/>
    <property type="match status" value="1"/>
</dbReference>
<gene>
    <name evidence="2" type="ORF">AC579_7736</name>
</gene>
<dbReference type="OrthoDB" id="10249419at2759"/>
<feature type="domain" description="VOC" evidence="1">
    <location>
        <begin position="2"/>
        <end position="131"/>
    </location>
</feature>
<evidence type="ECO:0000259" key="1">
    <source>
        <dbReference type="PROSITE" id="PS51819"/>
    </source>
</evidence>
<proteinExistence type="predicted"/>
<evidence type="ECO:0000313" key="2">
    <source>
        <dbReference type="EMBL" id="KXT14974.1"/>
    </source>
</evidence>
<dbReference type="Proteomes" id="UP000073492">
    <property type="component" value="Unassembled WGS sequence"/>
</dbReference>